<dbReference type="Proteomes" id="UP001054837">
    <property type="component" value="Unassembled WGS sequence"/>
</dbReference>
<dbReference type="AlphaFoldDB" id="A0AAV4SWK7"/>
<proteinExistence type="predicted"/>
<feature type="region of interest" description="Disordered" evidence="1">
    <location>
        <begin position="75"/>
        <end position="99"/>
    </location>
</feature>
<keyword evidence="3" id="KW-1185">Reference proteome</keyword>
<gene>
    <name evidence="2" type="ORF">CDAR_97741</name>
</gene>
<evidence type="ECO:0000256" key="1">
    <source>
        <dbReference type="SAM" id="MobiDB-lite"/>
    </source>
</evidence>
<comment type="caution">
    <text evidence="2">The sequence shown here is derived from an EMBL/GenBank/DDBJ whole genome shotgun (WGS) entry which is preliminary data.</text>
</comment>
<sequence length="99" mass="11960">MQIYSISFYCLHAILIHLQSETLFVWADSFPYPLHPIEFYQKLFEQQKRKWKKRMERNEFTEEAPPTFTFKTRTIPMESRSLSRKTDPPDLSRAFVPSQ</sequence>
<dbReference type="EMBL" id="BPLQ01008456">
    <property type="protein sequence ID" value="GIY37521.1"/>
    <property type="molecule type" value="Genomic_DNA"/>
</dbReference>
<evidence type="ECO:0000313" key="3">
    <source>
        <dbReference type="Proteomes" id="UP001054837"/>
    </source>
</evidence>
<name>A0AAV4SWK7_9ARAC</name>
<reference evidence="2 3" key="1">
    <citation type="submission" date="2021-06" db="EMBL/GenBank/DDBJ databases">
        <title>Caerostris darwini draft genome.</title>
        <authorList>
            <person name="Kono N."/>
            <person name="Arakawa K."/>
        </authorList>
    </citation>
    <scope>NUCLEOTIDE SEQUENCE [LARGE SCALE GENOMIC DNA]</scope>
</reference>
<evidence type="ECO:0000313" key="2">
    <source>
        <dbReference type="EMBL" id="GIY37521.1"/>
    </source>
</evidence>
<protein>
    <submittedName>
        <fullName evidence="2">Uncharacterized protein</fullName>
    </submittedName>
</protein>
<accession>A0AAV4SWK7</accession>
<organism evidence="2 3">
    <name type="scientific">Caerostris darwini</name>
    <dbReference type="NCBI Taxonomy" id="1538125"/>
    <lineage>
        <taxon>Eukaryota</taxon>
        <taxon>Metazoa</taxon>
        <taxon>Ecdysozoa</taxon>
        <taxon>Arthropoda</taxon>
        <taxon>Chelicerata</taxon>
        <taxon>Arachnida</taxon>
        <taxon>Araneae</taxon>
        <taxon>Araneomorphae</taxon>
        <taxon>Entelegynae</taxon>
        <taxon>Araneoidea</taxon>
        <taxon>Araneidae</taxon>
        <taxon>Caerostris</taxon>
    </lineage>
</organism>